<protein>
    <recommendedName>
        <fullName evidence="4">Integral membrane protein</fullName>
    </recommendedName>
</protein>
<name>A0ABT5ZI73_9ACTN</name>
<evidence type="ECO:0000256" key="1">
    <source>
        <dbReference type="SAM" id="Phobius"/>
    </source>
</evidence>
<evidence type="ECO:0000313" key="2">
    <source>
        <dbReference type="EMBL" id="MDF3289529.1"/>
    </source>
</evidence>
<keyword evidence="1" id="KW-1133">Transmembrane helix</keyword>
<evidence type="ECO:0000313" key="3">
    <source>
        <dbReference type="Proteomes" id="UP001216579"/>
    </source>
</evidence>
<feature type="transmembrane region" description="Helical" evidence="1">
    <location>
        <begin position="235"/>
        <end position="256"/>
    </location>
</feature>
<keyword evidence="1" id="KW-0812">Transmembrane</keyword>
<keyword evidence="3" id="KW-1185">Reference proteome</keyword>
<proteinExistence type="predicted"/>
<dbReference type="EMBL" id="JARJBC010000004">
    <property type="protein sequence ID" value="MDF3289529.1"/>
    <property type="molecule type" value="Genomic_DNA"/>
</dbReference>
<dbReference type="Proteomes" id="UP001216579">
    <property type="component" value="Unassembled WGS sequence"/>
</dbReference>
<feature type="transmembrane region" description="Helical" evidence="1">
    <location>
        <begin position="184"/>
        <end position="203"/>
    </location>
</feature>
<feature type="transmembrane region" description="Helical" evidence="1">
    <location>
        <begin position="126"/>
        <end position="143"/>
    </location>
</feature>
<dbReference type="RefSeq" id="WP_276093059.1">
    <property type="nucleotide sequence ID" value="NZ_JARJBC010000004.1"/>
</dbReference>
<feature type="transmembrane region" description="Helical" evidence="1">
    <location>
        <begin position="155"/>
        <end position="172"/>
    </location>
</feature>
<gene>
    <name evidence="2" type="ORF">P3G67_09800</name>
</gene>
<feature type="transmembrane region" description="Helical" evidence="1">
    <location>
        <begin position="262"/>
        <end position="281"/>
    </location>
</feature>
<reference evidence="2 3" key="1">
    <citation type="submission" date="2023-03" db="EMBL/GenBank/DDBJ databases">
        <title>Draft genome sequence of Streptomyces sp. RB6PN23 isolated from peat swamp forest in Thailand.</title>
        <authorList>
            <person name="Klaysubun C."/>
            <person name="Duangmal K."/>
        </authorList>
    </citation>
    <scope>NUCLEOTIDE SEQUENCE [LARGE SCALE GENOMIC DNA]</scope>
    <source>
        <strain evidence="2 3">RB6PN23</strain>
    </source>
</reference>
<accession>A0ABT5ZI73</accession>
<evidence type="ECO:0008006" key="4">
    <source>
        <dbReference type="Google" id="ProtNLM"/>
    </source>
</evidence>
<sequence length="380" mass="38619">MTDPHTTPEPAEPSARRRGPADPVLLLIRRHYELCATAVDPLEIAAGLEAHGVTDRTAAQFRHRDVFSLAEELYARVPRAAPVDAPHQEPDATQLTPGQLGWHLLPGAVCAAGIAVAHALPARAAVIAGGTLLLVLLAARTALRRGPLRAAPASGAGRCACWLLAFALYGPWSLTTHAATLDPGTGAGLLACALALPPAAWCARRFARQARSVLAESHGLAEFAAGMRPPLLAELGLFALVLSALFATGYLVLAHGVRPDPVALGGCVALGLLLFTARLLAVHGLPSAAVAGTGGACAIEAAALGAQLLGRVPALRACGTPVRALIATAGPGSVQAVACAIAAVALTGYAMSALGRASAHIGDRAVTLVRPALADRAVVR</sequence>
<keyword evidence="1" id="KW-0472">Membrane</keyword>
<organism evidence="2 3">
    <name type="scientific">Streptomyces silvisoli</name>
    <dbReference type="NCBI Taxonomy" id="3034235"/>
    <lineage>
        <taxon>Bacteria</taxon>
        <taxon>Bacillati</taxon>
        <taxon>Actinomycetota</taxon>
        <taxon>Actinomycetes</taxon>
        <taxon>Kitasatosporales</taxon>
        <taxon>Streptomycetaceae</taxon>
        <taxon>Streptomyces</taxon>
    </lineage>
</organism>
<comment type="caution">
    <text evidence="2">The sequence shown here is derived from an EMBL/GenBank/DDBJ whole genome shotgun (WGS) entry which is preliminary data.</text>
</comment>